<dbReference type="SMART" id="SM00645">
    <property type="entry name" value="Pept_C1"/>
    <property type="match status" value="1"/>
</dbReference>
<keyword evidence="5" id="KW-1015">Disulfide bond</keyword>
<evidence type="ECO:0000313" key="8">
    <source>
        <dbReference type="Proteomes" id="UP000250321"/>
    </source>
</evidence>
<evidence type="ECO:0000256" key="5">
    <source>
        <dbReference type="ARBA" id="ARBA00023157"/>
    </source>
</evidence>
<dbReference type="InterPro" id="IPR013128">
    <property type="entry name" value="Peptidase_C1A"/>
</dbReference>
<dbReference type="InterPro" id="IPR000668">
    <property type="entry name" value="Peptidase_C1A_C"/>
</dbReference>
<gene>
    <name evidence="7" type="ORF">Pyn_29290</name>
</gene>
<keyword evidence="4" id="KW-0788">Thiol protease</keyword>
<protein>
    <submittedName>
        <fullName evidence="7">Zingipain-2-like</fullName>
    </submittedName>
</protein>
<reference evidence="7 8" key="1">
    <citation type="submission" date="2018-02" db="EMBL/GenBank/DDBJ databases">
        <title>Draft genome of wild Prunus yedoensis var. nudiflora.</title>
        <authorList>
            <person name="Baek S."/>
            <person name="Kim J.-H."/>
            <person name="Choi K."/>
            <person name="Kim G.-B."/>
            <person name="Cho A."/>
            <person name="Jang H."/>
            <person name="Shin C.-H."/>
            <person name="Yu H.-J."/>
            <person name="Mun J.-H."/>
        </authorList>
    </citation>
    <scope>NUCLEOTIDE SEQUENCE [LARGE SCALE GENOMIC DNA]</scope>
    <source>
        <strain evidence="8">cv. Jeju island</strain>
        <tissue evidence="7">Leaf</tissue>
    </source>
</reference>
<dbReference type="Proteomes" id="UP000250321">
    <property type="component" value="Unassembled WGS sequence"/>
</dbReference>
<evidence type="ECO:0000259" key="6">
    <source>
        <dbReference type="SMART" id="SM00645"/>
    </source>
</evidence>
<name>A0A314YEB6_PRUYE</name>
<comment type="caution">
    <text evidence="7">The sequence shown here is derived from an EMBL/GenBank/DDBJ whole genome shotgun (WGS) entry which is preliminary data.</text>
</comment>
<dbReference type="InterPro" id="IPR039417">
    <property type="entry name" value="Peptidase_C1A_papain-like"/>
</dbReference>
<comment type="similarity">
    <text evidence="1">Belongs to the peptidase C1 family.</text>
</comment>
<evidence type="ECO:0000313" key="7">
    <source>
        <dbReference type="EMBL" id="PQQ03321.1"/>
    </source>
</evidence>
<dbReference type="PROSITE" id="PS00639">
    <property type="entry name" value="THIOL_PROTEASE_HIS"/>
    <property type="match status" value="1"/>
</dbReference>
<dbReference type="InterPro" id="IPR025660">
    <property type="entry name" value="Pept_his_AS"/>
</dbReference>
<dbReference type="GO" id="GO:0006508">
    <property type="term" value="P:proteolysis"/>
    <property type="evidence" value="ECO:0007669"/>
    <property type="project" value="UniProtKB-KW"/>
</dbReference>
<dbReference type="SUPFAM" id="SSF54001">
    <property type="entry name" value="Cysteine proteinases"/>
    <property type="match status" value="1"/>
</dbReference>
<proteinExistence type="inferred from homology"/>
<dbReference type="InterPro" id="IPR038765">
    <property type="entry name" value="Papain-like_cys_pep_sf"/>
</dbReference>
<keyword evidence="8" id="KW-1185">Reference proteome</keyword>
<dbReference type="EMBL" id="PJQY01001354">
    <property type="protein sequence ID" value="PQQ03321.1"/>
    <property type="molecule type" value="Genomic_DNA"/>
</dbReference>
<evidence type="ECO:0000256" key="1">
    <source>
        <dbReference type="ARBA" id="ARBA00008455"/>
    </source>
</evidence>
<dbReference type="CDD" id="cd02248">
    <property type="entry name" value="Peptidase_C1A"/>
    <property type="match status" value="1"/>
</dbReference>
<keyword evidence="2" id="KW-0645">Protease</keyword>
<keyword evidence="3" id="KW-0378">Hydrolase</keyword>
<accession>A0A314YEB6</accession>
<dbReference type="STRING" id="2094558.A0A314YEB6"/>
<dbReference type="Pfam" id="PF00112">
    <property type="entry name" value="Peptidase_C1"/>
    <property type="match status" value="1"/>
</dbReference>
<evidence type="ECO:0000256" key="3">
    <source>
        <dbReference type="ARBA" id="ARBA00022801"/>
    </source>
</evidence>
<feature type="domain" description="Peptidase C1A papain C-terminal" evidence="6">
    <location>
        <begin position="1"/>
        <end position="157"/>
    </location>
</feature>
<dbReference type="AlphaFoldDB" id="A0A314YEB6"/>
<organism evidence="7 8">
    <name type="scientific">Prunus yedoensis var. nudiflora</name>
    <dbReference type="NCBI Taxonomy" id="2094558"/>
    <lineage>
        <taxon>Eukaryota</taxon>
        <taxon>Viridiplantae</taxon>
        <taxon>Streptophyta</taxon>
        <taxon>Embryophyta</taxon>
        <taxon>Tracheophyta</taxon>
        <taxon>Spermatophyta</taxon>
        <taxon>Magnoliopsida</taxon>
        <taxon>eudicotyledons</taxon>
        <taxon>Gunneridae</taxon>
        <taxon>Pentapetalae</taxon>
        <taxon>rosids</taxon>
        <taxon>fabids</taxon>
        <taxon>Rosales</taxon>
        <taxon>Rosaceae</taxon>
        <taxon>Amygdaloideae</taxon>
        <taxon>Amygdaleae</taxon>
        <taxon>Prunus</taxon>
    </lineage>
</organism>
<dbReference type="Gene3D" id="3.90.70.10">
    <property type="entry name" value="Cysteine proteinases"/>
    <property type="match status" value="1"/>
</dbReference>
<dbReference type="OrthoDB" id="190265at2759"/>
<sequence>MALTKVAKLVTCSMPSITYKQTVSPTSYQYIGKNETCDIEKTKNIAARIASYESVPSNSEEALQKAVSMQPVTAGIEGGGMAFRHYSSGVFSGGCGMSLDHGVTVVGFGENEYGIEYWLVKYSWGQNWGEGGYMRIRKNVGFPQGLCGIAMYASYPVVQPSLGIWLYMY</sequence>
<evidence type="ECO:0000256" key="2">
    <source>
        <dbReference type="ARBA" id="ARBA00022670"/>
    </source>
</evidence>
<evidence type="ECO:0000256" key="4">
    <source>
        <dbReference type="ARBA" id="ARBA00022807"/>
    </source>
</evidence>
<dbReference type="PANTHER" id="PTHR12411">
    <property type="entry name" value="CYSTEINE PROTEASE FAMILY C1-RELATED"/>
    <property type="match status" value="1"/>
</dbReference>
<dbReference type="GO" id="GO:0008234">
    <property type="term" value="F:cysteine-type peptidase activity"/>
    <property type="evidence" value="ECO:0007669"/>
    <property type="project" value="UniProtKB-KW"/>
</dbReference>